<keyword evidence="2" id="KW-1185">Reference proteome</keyword>
<dbReference type="AlphaFoldDB" id="A0AAW1NEI1"/>
<evidence type="ECO:0000313" key="1">
    <source>
        <dbReference type="EMBL" id="KAK9756508.1"/>
    </source>
</evidence>
<dbReference type="EMBL" id="JBDFQZ010000001">
    <property type="protein sequence ID" value="KAK9756508.1"/>
    <property type="molecule type" value="Genomic_DNA"/>
</dbReference>
<accession>A0AAW1NEI1</accession>
<gene>
    <name evidence="1" type="ORF">RND81_01G102800</name>
</gene>
<comment type="caution">
    <text evidence="1">The sequence shown here is derived from an EMBL/GenBank/DDBJ whole genome shotgun (WGS) entry which is preliminary data.</text>
</comment>
<dbReference type="Proteomes" id="UP001443914">
    <property type="component" value="Unassembled WGS sequence"/>
</dbReference>
<reference evidence="1" key="1">
    <citation type="submission" date="2024-03" db="EMBL/GenBank/DDBJ databases">
        <title>WGS assembly of Saponaria officinalis var. Norfolk2.</title>
        <authorList>
            <person name="Jenkins J."/>
            <person name="Shu S."/>
            <person name="Grimwood J."/>
            <person name="Barry K."/>
            <person name="Goodstein D."/>
            <person name="Schmutz J."/>
            <person name="Leebens-Mack J."/>
            <person name="Osbourn A."/>
        </authorList>
    </citation>
    <scope>NUCLEOTIDE SEQUENCE [LARGE SCALE GENOMIC DNA]</scope>
    <source>
        <strain evidence="1">JIC</strain>
    </source>
</reference>
<name>A0AAW1NEI1_SAPOF</name>
<organism evidence="1 2">
    <name type="scientific">Saponaria officinalis</name>
    <name type="common">Common soapwort</name>
    <name type="synonym">Lychnis saponaria</name>
    <dbReference type="NCBI Taxonomy" id="3572"/>
    <lineage>
        <taxon>Eukaryota</taxon>
        <taxon>Viridiplantae</taxon>
        <taxon>Streptophyta</taxon>
        <taxon>Embryophyta</taxon>
        <taxon>Tracheophyta</taxon>
        <taxon>Spermatophyta</taxon>
        <taxon>Magnoliopsida</taxon>
        <taxon>eudicotyledons</taxon>
        <taxon>Gunneridae</taxon>
        <taxon>Pentapetalae</taxon>
        <taxon>Caryophyllales</taxon>
        <taxon>Caryophyllaceae</taxon>
        <taxon>Caryophylleae</taxon>
        <taxon>Saponaria</taxon>
    </lineage>
</organism>
<sequence>MRKLCSTPFLHSLRSFSSTTSPTTAEKIVASVLFERLPVVIPKIDRVLHAFQEFTPDDPDQDTAVVLSKYSTQPAYEPLLKSLLPQISSKFEANKSASQIVEEL</sequence>
<evidence type="ECO:0000313" key="2">
    <source>
        <dbReference type="Proteomes" id="UP001443914"/>
    </source>
</evidence>
<proteinExistence type="predicted"/>
<protein>
    <submittedName>
        <fullName evidence="1">Uncharacterized protein</fullName>
    </submittedName>
</protein>